<name>A0A084WJV4_ANOSI</name>
<evidence type="ECO:0000313" key="1">
    <source>
        <dbReference type="EMBL" id="KFB50498.1"/>
    </source>
</evidence>
<evidence type="ECO:0000313" key="2">
    <source>
        <dbReference type="EnsemblMetazoa" id="ASIC018536-PA"/>
    </source>
</evidence>
<protein>
    <submittedName>
        <fullName evidence="1 2">Uncharacterized protein</fullName>
    </submittedName>
</protein>
<accession>A0A084WJV4</accession>
<dbReference type="Proteomes" id="UP000030765">
    <property type="component" value="Unassembled WGS sequence"/>
</dbReference>
<proteinExistence type="predicted"/>
<reference evidence="2" key="2">
    <citation type="submission" date="2020-05" db="UniProtKB">
        <authorList>
            <consortium name="EnsemblMetazoa"/>
        </authorList>
    </citation>
    <scope>IDENTIFICATION</scope>
</reference>
<organism evidence="1">
    <name type="scientific">Anopheles sinensis</name>
    <name type="common">Mosquito</name>
    <dbReference type="NCBI Taxonomy" id="74873"/>
    <lineage>
        <taxon>Eukaryota</taxon>
        <taxon>Metazoa</taxon>
        <taxon>Ecdysozoa</taxon>
        <taxon>Arthropoda</taxon>
        <taxon>Hexapoda</taxon>
        <taxon>Insecta</taxon>
        <taxon>Pterygota</taxon>
        <taxon>Neoptera</taxon>
        <taxon>Endopterygota</taxon>
        <taxon>Diptera</taxon>
        <taxon>Nematocera</taxon>
        <taxon>Culicoidea</taxon>
        <taxon>Culicidae</taxon>
        <taxon>Anophelinae</taxon>
        <taxon>Anopheles</taxon>
    </lineage>
</organism>
<evidence type="ECO:0000313" key="3">
    <source>
        <dbReference type="Proteomes" id="UP000030765"/>
    </source>
</evidence>
<dbReference type="VEuPathDB" id="VectorBase:ASIC018536"/>
<dbReference type="EMBL" id="KE525348">
    <property type="protein sequence ID" value="KFB50498.1"/>
    <property type="molecule type" value="Genomic_DNA"/>
</dbReference>
<keyword evidence="3" id="KW-1185">Reference proteome</keyword>
<gene>
    <name evidence="1" type="ORF">ZHAS_00018536</name>
</gene>
<reference evidence="1 3" key="1">
    <citation type="journal article" date="2014" name="BMC Genomics">
        <title>Genome sequence of Anopheles sinensis provides insight into genetics basis of mosquito competence for malaria parasites.</title>
        <authorList>
            <person name="Zhou D."/>
            <person name="Zhang D."/>
            <person name="Ding G."/>
            <person name="Shi L."/>
            <person name="Hou Q."/>
            <person name="Ye Y."/>
            <person name="Xu Y."/>
            <person name="Zhou H."/>
            <person name="Xiong C."/>
            <person name="Li S."/>
            <person name="Yu J."/>
            <person name="Hong S."/>
            <person name="Yu X."/>
            <person name="Zou P."/>
            <person name="Chen C."/>
            <person name="Chang X."/>
            <person name="Wang W."/>
            <person name="Lv Y."/>
            <person name="Sun Y."/>
            <person name="Ma L."/>
            <person name="Shen B."/>
            <person name="Zhu C."/>
        </authorList>
    </citation>
    <scope>NUCLEOTIDE SEQUENCE [LARGE SCALE GENOMIC DNA]</scope>
</reference>
<dbReference type="EMBL" id="ATLV01024076">
    <property type="status" value="NOT_ANNOTATED_CDS"/>
    <property type="molecule type" value="Genomic_DNA"/>
</dbReference>
<sequence length="91" mass="10184">MARMRAVSENKHDIIINHHRRRLEGSPAARNSVEVTKTVPFRIDIRTHVIHACQFQPAALPATVTSIPSNGEEGGFPKPTVRFAIKTFRQA</sequence>
<dbReference type="AlphaFoldDB" id="A0A084WJV4"/>
<dbReference type="EnsemblMetazoa" id="ASIC018536-RA">
    <property type="protein sequence ID" value="ASIC018536-PA"/>
    <property type="gene ID" value="ASIC018536"/>
</dbReference>